<name>A0A3N4KM57_9PEZI</name>
<proteinExistence type="inferred from homology"/>
<comment type="similarity">
    <text evidence="2 11">Belongs to the NDC80/HEC1 family.</text>
</comment>
<dbReference type="OrthoDB" id="7459479at2759"/>
<comment type="subcellular location">
    <subcellularLocation>
        <location evidence="11">Chromosome</location>
        <location evidence="11">Centromere</location>
        <location evidence="11">Kinetochore</location>
    </subcellularLocation>
    <subcellularLocation>
        <location evidence="11">Nucleus</location>
    </subcellularLocation>
</comment>
<evidence type="ECO:0000256" key="5">
    <source>
        <dbReference type="ARBA" id="ARBA00022776"/>
    </source>
</evidence>
<dbReference type="GO" id="GO:0005634">
    <property type="term" value="C:nucleus"/>
    <property type="evidence" value="ECO:0007669"/>
    <property type="project" value="UniProtKB-SubCell"/>
</dbReference>
<feature type="coiled-coil region" evidence="12">
    <location>
        <begin position="205"/>
        <end position="232"/>
    </location>
</feature>
<evidence type="ECO:0000313" key="15">
    <source>
        <dbReference type="Proteomes" id="UP000277580"/>
    </source>
</evidence>
<dbReference type="InterPro" id="IPR005550">
    <property type="entry name" value="Kinetochore_Ndc80"/>
</dbReference>
<dbReference type="GO" id="GO:0051301">
    <property type="term" value="P:cell division"/>
    <property type="evidence" value="ECO:0007669"/>
    <property type="project" value="UniProtKB-UniRule"/>
</dbReference>
<accession>A0A3N4KM57</accession>
<feature type="domain" description="Kinetochore protein Ndc80 CH" evidence="13">
    <location>
        <begin position="2"/>
        <end position="149"/>
    </location>
</feature>
<keyword evidence="8 11" id="KW-0539">Nucleus</keyword>
<evidence type="ECO:0000256" key="1">
    <source>
        <dbReference type="ARBA" id="ARBA00002772"/>
    </source>
</evidence>
<dbReference type="InterPro" id="IPR055260">
    <property type="entry name" value="Ndc80_CH"/>
</dbReference>
<dbReference type="AlphaFoldDB" id="A0A3N4KM57"/>
<keyword evidence="6 11" id="KW-0995">Kinetochore</keyword>
<evidence type="ECO:0000256" key="9">
    <source>
        <dbReference type="ARBA" id="ARBA00023306"/>
    </source>
</evidence>
<evidence type="ECO:0000256" key="12">
    <source>
        <dbReference type="SAM" id="Coils"/>
    </source>
</evidence>
<dbReference type="InParanoid" id="A0A3N4KM57"/>
<dbReference type="Gene3D" id="1.10.418.30">
    <property type="entry name" value="Ncd80 complex, Ncd80 subunit"/>
    <property type="match status" value="1"/>
</dbReference>
<dbReference type="Pfam" id="PF03801">
    <property type="entry name" value="Ndc80_HEC"/>
    <property type="match status" value="1"/>
</dbReference>
<evidence type="ECO:0000256" key="10">
    <source>
        <dbReference type="ARBA" id="ARBA00023328"/>
    </source>
</evidence>
<evidence type="ECO:0000256" key="8">
    <source>
        <dbReference type="ARBA" id="ARBA00023242"/>
    </source>
</evidence>
<keyword evidence="9 11" id="KW-0131">Cell cycle</keyword>
<dbReference type="FunFam" id="1.10.418.30:FF:000001">
    <property type="entry name" value="Probable kinetochore protein ndc80"/>
    <property type="match status" value="1"/>
</dbReference>
<evidence type="ECO:0000256" key="2">
    <source>
        <dbReference type="ARBA" id="ARBA00007050"/>
    </source>
</evidence>
<keyword evidence="10 11" id="KW-0137">Centromere</keyword>
<keyword evidence="4 11" id="KW-0132">Cell division</keyword>
<organism evidence="14 15">
    <name type="scientific">Morchella conica CCBAS932</name>
    <dbReference type="NCBI Taxonomy" id="1392247"/>
    <lineage>
        <taxon>Eukaryota</taxon>
        <taxon>Fungi</taxon>
        <taxon>Dikarya</taxon>
        <taxon>Ascomycota</taxon>
        <taxon>Pezizomycotina</taxon>
        <taxon>Pezizomycetes</taxon>
        <taxon>Pezizales</taxon>
        <taxon>Morchellaceae</taxon>
        <taxon>Morchella</taxon>
    </lineage>
</organism>
<sequence>MRRSSVGGAALGALNSFFTSSTSAIPQRDPRPLKDRSFQAKIGQEIHEYLLTNGFELEAGHSLTPTALKSPTQKDFTMIFQWLYHRLDPNYRFQKPIEQEAPPILKALRYPFAQSITKSQLTAVGSANSWPSFLAMLHWLLELIVTVERYQSGAYDDAAAAEGIDVGADRIIFRYLVRCYRAWLAGDDDHDEFLDEMSTAFDERAETYTSELSRLDAENAALREQLAELHDGEEPLKKVEDSRTLIETDTKKFLDYCSRIEARITKITATNAKLRDEISASDAELRAAEEEKGALQAAVDRQGLTPADIDRMTTERDKLSKGLSAISARVAETRVKLSEREAAATSALEALERAVARYNTLAYQIGLVPASAPNAGGREFEIVVAPSAGGEEARLLVDAAAGWQAGAVVAGGRDLRHEVRPALMELRREIAGRIHEAQDEGIRTQEAIDRVTEALAERADEVDTLHARVQSAVGEYQEIKDNIAVEGNASNAEIEKLEKELAGMRVGMREGVLAVEQRVQGVMIERDQLAHAAQALRERFHGEVDRILNEIIKFKVHIQDTLQGYEQLVEGELRGNDALMEG</sequence>
<feature type="coiled-coil region" evidence="12">
    <location>
        <begin position="257"/>
        <end position="298"/>
    </location>
</feature>
<dbReference type="FunCoup" id="A0A3N4KM57">
    <property type="interactions" value="267"/>
</dbReference>
<evidence type="ECO:0000256" key="11">
    <source>
        <dbReference type="RuleBase" id="RU368072"/>
    </source>
</evidence>
<evidence type="ECO:0000256" key="3">
    <source>
        <dbReference type="ARBA" id="ARBA00022454"/>
    </source>
</evidence>
<dbReference type="Proteomes" id="UP000277580">
    <property type="component" value="Unassembled WGS sequence"/>
</dbReference>
<dbReference type="InterPro" id="IPR038273">
    <property type="entry name" value="Ndc80_sf"/>
</dbReference>
<keyword evidence="7 12" id="KW-0175">Coiled coil</keyword>
<dbReference type="Gene3D" id="6.10.250.1950">
    <property type="match status" value="1"/>
</dbReference>
<comment type="function">
    <text evidence="1 11">Acts as a component of the essential kinetochore-associated NDC80 complex, which is required for chromosome segregation and spindle checkpoint activity.</text>
</comment>
<dbReference type="GO" id="GO:0051315">
    <property type="term" value="P:attachment of mitotic spindle microtubules to kinetochore"/>
    <property type="evidence" value="ECO:0007669"/>
    <property type="project" value="UniProtKB-UniRule"/>
</dbReference>
<dbReference type="PANTHER" id="PTHR10643">
    <property type="entry name" value="KINETOCHORE PROTEIN NDC80"/>
    <property type="match status" value="1"/>
</dbReference>
<evidence type="ECO:0000256" key="4">
    <source>
        <dbReference type="ARBA" id="ARBA00022618"/>
    </source>
</evidence>
<keyword evidence="15" id="KW-1185">Reference proteome</keyword>
<evidence type="ECO:0000256" key="6">
    <source>
        <dbReference type="ARBA" id="ARBA00022838"/>
    </source>
</evidence>
<keyword evidence="3 11" id="KW-0158">Chromosome</keyword>
<gene>
    <name evidence="14" type="ORF">P167DRAFT_575070</name>
</gene>
<evidence type="ECO:0000259" key="13">
    <source>
        <dbReference type="Pfam" id="PF03801"/>
    </source>
</evidence>
<evidence type="ECO:0000313" key="14">
    <source>
        <dbReference type="EMBL" id="RPB11580.1"/>
    </source>
</evidence>
<evidence type="ECO:0000256" key="7">
    <source>
        <dbReference type="ARBA" id="ARBA00023054"/>
    </source>
</evidence>
<dbReference type="EMBL" id="ML119134">
    <property type="protein sequence ID" value="RPB11580.1"/>
    <property type="molecule type" value="Genomic_DNA"/>
</dbReference>
<dbReference type="PANTHER" id="PTHR10643:SF2">
    <property type="entry name" value="KINETOCHORE PROTEIN NDC80 HOMOLOG"/>
    <property type="match status" value="1"/>
</dbReference>
<dbReference type="GO" id="GO:0031262">
    <property type="term" value="C:Ndc80 complex"/>
    <property type="evidence" value="ECO:0007669"/>
    <property type="project" value="UniProtKB-UniRule"/>
</dbReference>
<keyword evidence="5 11" id="KW-0498">Mitosis</keyword>
<protein>
    <recommendedName>
        <fullName evidence="11">Kinetochore protein NDC80</fullName>
    </recommendedName>
</protein>
<dbReference type="STRING" id="1392247.A0A3N4KM57"/>
<comment type="subunit">
    <text evidence="11">Component of the NDC80 complex.</text>
</comment>
<reference evidence="14 15" key="1">
    <citation type="journal article" date="2018" name="Nat. Ecol. Evol.">
        <title>Pezizomycetes genomes reveal the molecular basis of ectomycorrhizal truffle lifestyle.</title>
        <authorList>
            <person name="Murat C."/>
            <person name="Payen T."/>
            <person name="Noel B."/>
            <person name="Kuo A."/>
            <person name="Morin E."/>
            <person name="Chen J."/>
            <person name="Kohler A."/>
            <person name="Krizsan K."/>
            <person name="Balestrini R."/>
            <person name="Da Silva C."/>
            <person name="Montanini B."/>
            <person name="Hainaut M."/>
            <person name="Levati E."/>
            <person name="Barry K.W."/>
            <person name="Belfiori B."/>
            <person name="Cichocki N."/>
            <person name="Clum A."/>
            <person name="Dockter R.B."/>
            <person name="Fauchery L."/>
            <person name="Guy J."/>
            <person name="Iotti M."/>
            <person name="Le Tacon F."/>
            <person name="Lindquist E.A."/>
            <person name="Lipzen A."/>
            <person name="Malagnac F."/>
            <person name="Mello A."/>
            <person name="Molinier V."/>
            <person name="Miyauchi S."/>
            <person name="Poulain J."/>
            <person name="Riccioni C."/>
            <person name="Rubini A."/>
            <person name="Sitrit Y."/>
            <person name="Splivallo R."/>
            <person name="Traeger S."/>
            <person name="Wang M."/>
            <person name="Zifcakova L."/>
            <person name="Wipf D."/>
            <person name="Zambonelli A."/>
            <person name="Paolocci F."/>
            <person name="Nowrousian M."/>
            <person name="Ottonello S."/>
            <person name="Baldrian P."/>
            <person name="Spatafora J.W."/>
            <person name="Henrissat B."/>
            <person name="Nagy L.G."/>
            <person name="Aury J.M."/>
            <person name="Wincker P."/>
            <person name="Grigoriev I.V."/>
            <person name="Bonfante P."/>
            <person name="Martin F.M."/>
        </authorList>
    </citation>
    <scope>NUCLEOTIDE SEQUENCE [LARGE SCALE GENOMIC DNA]</scope>
    <source>
        <strain evidence="14 15">CCBAS932</strain>
    </source>
</reference>